<name>A0A6J5BJL7_9BURK</name>
<evidence type="ECO:0000313" key="2">
    <source>
        <dbReference type="Proteomes" id="UP000494205"/>
    </source>
</evidence>
<proteinExistence type="predicted"/>
<gene>
    <name evidence="1" type="ORF">LMG27174_04126</name>
</gene>
<reference evidence="1 2" key="1">
    <citation type="submission" date="2020-04" db="EMBL/GenBank/DDBJ databases">
        <authorList>
            <person name="De Canck E."/>
        </authorList>
    </citation>
    <scope>NUCLEOTIDE SEQUENCE [LARGE SCALE GENOMIC DNA]</scope>
    <source>
        <strain evidence="1 2">LMG 27174</strain>
    </source>
</reference>
<organism evidence="1 2">
    <name type="scientific">Paraburkholderia rhynchosiae</name>
    <dbReference type="NCBI Taxonomy" id="487049"/>
    <lineage>
        <taxon>Bacteria</taxon>
        <taxon>Pseudomonadati</taxon>
        <taxon>Pseudomonadota</taxon>
        <taxon>Betaproteobacteria</taxon>
        <taxon>Burkholderiales</taxon>
        <taxon>Burkholderiaceae</taxon>
        <taxon>Paraburkholderia</taxon>
    </lineage>
</organism>
<protein>
    <submittedName>
        <fullName evidence="1">Uncharacterized protein</fullName>
    </submittedName>
</protein>
<dbReference type="EMBL" id="CADIJZ010000015">
    <property type="protein sequence ID" value="CAB3709143.1"/>
    <property type="molecule type" value="Genomic_DNA"/>
</dbReference>
<dbReference type="Proteomes" id="UP000494205">
    <property type="component" value="Unassembled WGS sequence"/>
</dbReference>
<evidence type="ECO:0000313" key="1">
    <source>
        <dbReference type="EMBL" id="CAB3709143.1"/>
    </source>
</evidence>
<sequence>MAAYYPDANGLVALHDCDARSGTPSYKAIPMLLPLSKSDCLPDDHACTWQHGDLRNDLTGAAISGEERHVPNDGSGPT</sequence>
<dbReference type="RefSeq" id="WP_175130694.1">
    <property type="nucleotide sequence ID" value="NZ_CADIJZ010000015.1"/>
</dbReference>
<accession>A0A6J5BJL7</accession>
<dbReference type="AlphaFoldDB" id="A0A6J5BJL7"/>